<feature type="transmembrane region" description="Helical" evidence="5">
    <location>
        <begin position="89"/>
        <end position="111"/>
    </location>
</feature>
<evidence type="ECO:0000313" key="7">
    <source>
        <dbReference type="EMBL" id="VAW27164.1"/>
    </source>
</evidence>
<feature type="domain" description="ABC-2 type transporter transmembrane" evidence="6">
    <location>
        <begin position="4"/>
        <end position="177"/>
    </location>
</feature>
<evidence type="ECO:0000259" key="6">
    <source>
        <dbReference type="Pfam" id="PF01061"/>
    </source>
</evidence>
<feature type="transmembrane region" description="Helical" evidence="5">
    <location>
        <begin position="7"/>
        <end position="29"/>
    </location>
</feature>
<feature type="non-terminal residue" evidence="7">
    <location>
        <position position="1"/>
    </location>
</feature>
<gene>
    <name evidence="7" type="ORF">MNBD_BACTEROID06-424</name>
</gene>
<protein>
    <submittedName>
        <fullName evidence="7">ABC transporter G family protein</fullName>
    </submittedName>
</protein>
<organism evidence="7">
    <name type="scientific">hydrothermal vent metagenome</name>
    <dbReference type="NCBI Taxonomy" id="652676"/>
    <lineage>
        <taxon>unclassified sequences</taxon>
        <taxon>metagenomes</taxon>
        <taxon>ecological metagenomes</taxon>
    </lineage>
</organism>
<dbReference type="InterPro" id="IPR013525">
    <property type="entry name" value="ABC2_TM"/>
</dbReference>
<feature type="transmembrane region" description="Helical" evidence="5">
    <location>
        <begin position="403"/>
        <end position="421"/>
    </location>
</feature>
<feature type="transmembrane region" description="Helical" evidence="5">
    <location>
        <begin position="148"/>
        <end position="169"/>
    </location>
</feature>
<keyword evidence="4 5" id="KW-0472">Membrane</keyword>
<feature type="transmembrane region" description="Helical" evidence="5">
    <location>
        <begin position="117"/>
        <end position="136"/>
    </location>
</feature>
<evidence type="ECO:0000256" key="1">
    <source>
        <dbReference type="ARBA" id="ARBA00004141"/>
    </source>
</evidence>
<accession>A0A3B0V527</accession>
<evidence type="ECO:0000256" key="4">
    <source>
        <dbReference type="ARBA" id="ARBA00023136"/>
    </source>
</evidence>
<name>A0A3B0V527_9ZZZZ</name>
<comment type="subcellular location">
    <subcellularLocation>
        <location evidence="1">Membrane</location>
        <topology evidence="1">Multi-pass membrane protein</topology>
    </subcellularLocation>
</comment>
<dbReference type="AlphaFoldDB" id="A0A3B0V527"/>
<dbReference type="EMBL" id="UOES01000189">
    <property type="protein sequence ID" value="VAW27164.1"/>
    <property type="molecule type" value="Genomic_DNA"/>
</dbReference>
<proteinExistence type="predicted"/>
<keyword evidence="2 5" id="KW-0812">Transmembrane</keyword>
<dbReference type="GO" id="GO:0016020">
    <property type="term" value="C:membrane"/>
    <property type="evidence" value="ECO:0007669"/>
    <property type="project" value="UniProtKB-SubCell"/>
</dbReference>
<sequence>KLANRQYLLINLLEAPIIAAILAFIVKYSGAEYEFYKNQNIPSYIFMSIIVAMFMGLTVSAEEIIKDKKILQREAFLNLSKGSYISSKLFLMFSISAIQTLLFVLVGNTILEINGMYLIFWAILFTTSCFANLLGLNISSAMNSVVTVYILIPFLLIPQILLSGVVVQYDQLHKAVRNDVDVPIIGDLMVSRWALEASLVAQFTQNDFGKKFYNYNKVISDTRYNSVYLIPKLETSLLEGFKLAKSNKEKDLLTASQKLLLVRSEIEHQLQTVGEDHFPDYKKINIKEIDQKVLSGALNYLKTYKTYNLTRQNKAMVLKDKLVVSLQHEGIFDLLKRNNYNENIDKTVSKSLSQNRILEKDGKLHQIVDPIYQTTHPTSLFDYRTPFYAPEKKFLGAIIETPVFNILSIWLMTFILMIALYRDWLKKIMNIF</sequence>
<evidence type="ECO:0000256" key="2">
    <source>
        <dbReference type="ARBA" id="ARBA00022692"/>
    </source>
</evidence>
<reference evidence="7" key="1">
    <citation type="submission" date="2018-06" db="EMBL/GenBank/DDBJ databases">
        <authorList>
            <person name="Zhirakovskaya E."/>
        </authorList>
    </citation>
    <scope>NUCLEOTIDE SEQUENCE</scope>
</reference>
<keyword evidence="3 5" id="KW-1133">Transmembrane helix</keyword>
<feature type="transmembrane region" description="Helical" evidence="5">
    <location>
        <begin position="41"/>
        <end position="61"/>
    </location>
</feature>
<dbReference type="GO" id="GO:0140359">
    <property type="term" value="F:ABC-type transporter activity"/>
    <property type="evidence" value="ECO:0007669"/>
    <property type="project" value="InterPro"/>
</dbReference>
<dbReference type="Pfam" id="PF01061">
    <property type="entry name" value="ABC2_membrane"/>
    <property type="match status" value="1"/>
</dbReference>
<evidence type="ECO:0000256" key="5">
    <source>
        <dbReference type="SAM" id="Phobius"/>
    </source>
</evidence>
<evidence type="ECO:0000256" key="3">
    <source>
        <dbReference type="ARBA" id="ARBA00022989"/>
    </source>
</evidence>